<feature type="transmembrane region" description="Helical" evidence="7">
    <location>
        <begin position="86"/>
        <end position="106"/>
    </location>
</feature>
<evidence type="ECO:0000259" key="8">
    <source>
        <dbReference type="PROSITE" id="PS50928"/>
    </source>
</evidence>
<dbReference type="Proteomes" id="UP001589608">
    <property type="component" value="Unassembled WGS sequence"/>
</dbReference>
<reference evidence="9 10" key="1">
    <citation type="submission" date="2024-09" db="EMBL/GenBank/DDBJ databases">
        <authorList>
            <person name="Sun Q."/>
            <person name="Mori K."/>
        </authorList>
    </citation>
    <scope>NUCLEOTIDE SEQUENCE [LARGE SCALE GENOMIC DNA]</scope>
    <source>
        <strain evidence="9 10">JCM 3307</strain>
    </source>
</reference>
<feature type="transmembrane region" description="Helical" evidence="7">
    <location>
        <begin position="233"/>
        <end position="254"/>
    </location>
</feature>
<dbReference type="RefSeq" id="WP_343217190.1">
    <property type="nucleotide sequence ID" value="NZ_CP061913.1"/>
</dbReference>
<keyword evidence="4 7" id="KW-0812">Transmembrane</keyword>
<accession>A0ABV5MC55</accession>
<keyword evidence="10" id="KW-1185">Reference proteome</keyword>
<evidence type="ECO:0000256" key="3">
    <source>
        <dbReference type="ARBA" id="ARBA00022475"/>
    </source>
</evidence>
<dbReference type="CDD" id="cd06261">
    <property type="entry name" value="TM_PBP2"/>
    <property type="match status" value="1"/>
</dbReference>
<dbReference type="InterPro" id="IPR000515">
    <property type="entry name" value="MetI-like"/>
</dbReference>
<dbReference type="SUPFAM" id="SSF161098">
    <property type="entry name" value="MetI-like"/>
    <property type="match status" value="1"/>
</dbReference>
<keyword evidence="6 7" id="KW-0472">Membrane</keyword>
<dbReference type="PANTHER" id="PTHR43744:SF12">
    <property type="entry name" value="ABC TRANSPORTER PERMEASE PROTEIN MG189-RELATED"/>
    <property type="match status" value="1"/>
</dbReference>
<evidence type="ECO:0000313" key="10">
    <source>
        <dbReference type="Proteomes" id="UP001589608"/>
    </source>
</evidence>
<organism evidence="9 10">
    <name type="scientific">Dactylosporangium vinaceum</name>
    <dbReference type="NCBI Taxonomy" id="53362"/>
    <lineage>
        <taxon>Bacteria</taxon>
        <taxon>Bacillati</taxon>
        <taxon>Actinomycetota</taxon>
        <taxon>Actinomycetes</taxon>
        <taxon>Micromonosporales</taxon>
        <taxon>Micromonosporaceae</taxon>
        <taxon>Dactylosporangium</taxon>
    </lineage>
</organism>
<comment type="subcellular location">
    <subcellularLocation>
        <location evidence="1 7">Cell membrane</location>
        <topology evidence="1 7">Multi-pass membrane protein</topology>
    </subcellularLocation>
</comment>
<proteinExistence type="inferred from homology"/>
<feature type="transmembrane region" description="Helical" evidence="7">
    <location>
        <begin position="126"/>
        <end position="147"/>
    </location>
</feature>
<evidence type="ECO:0000313" key="9">
    <source>
        <dbReference type="EMBL" id="MFB9446268.1"/>
    </source>
</evidence>
<evidence type="ECO:0000256" key="1">
    <source>
        <dbReference type="ARBA" id="ARBA00004651"/>
    </source>
</evidence>
<evidence type="ECO:0000256" key="7">
    <source>
        <dbReference type="RuleBase" id="RU363032"/>
    </source>
</evidence>
<evidence type="ECO:0000256" key="6">
    <source>
        <dbReference type="ARBA" id="ARBA00023136"/>
    </source>
</evidence>
<comment type="caution">
    <text evidence="9">The sequence shown here is derived from an EMBL/GenBank/DDBJ whole genome shotgun (WGS) entry which is preliminary data.</text>
</comment>
<name>A0ABV5MC55_9ACTN</name>
<feature type="transmembrane region" description="Helical" evidence="7">
    <location>
        <begin position="168"/>
        <end position="190"/>
    </location>
</feature>
<gene>
    <name evidence="9" type="ORF">ACFFTR_24560</name>
</gene>
<feature type="domain" description="ABC transmembrane type-1" evidence="8">
    <location>
        <begin position="50"/>
        <end position="254"/>
    </location>
</feature>
<keyword evidence="3" id="KW-1003">Cell membrane</keyword>
<keyword evidence="2 7" id="KW-0813">Transport</keyword>
<evidence type="ECO:0000256" key="5">
    <source>
        <dbReference type="ARBA" id="ARBA00022989"/>
    </source>
</evidence>
<feature type="transmembrane region" description="Helical" evidence="7">
    <location>
        <begin position="49"/>
        <end position="74"/>
    </location>
</feature>
<dbReference type="PANTHER" id="PTHR43744">
    <property type="entry name" value="ABC TRANSPORTER PERMEASE PROTEIN MG189-RELATED-RELATED"/>
    <property type="match status" value="1"/>
</dbReference>
<dbReference type="EMBL" id="JBHMCA010000046">
    <property type="protein sequence ID" value="MFB9446268.1"/>
    <property type="molecule type" value="Genomic_DNA"/>
</dbReference>
<sequence length="268" mass="29550">MVLYPIIWVVVSSFKEDKYIIKEPLSLNPHSLQWDNFSRAWTKGGLGEFFFNTVIVVGGGVILTMLLGSMAAYVLARYEFPGNRAIYFLFLSGLTLPVYLAVVPLFKGVANTGVSFPLLGLNSRLMLILVYVAWSLSFTIFFMHSFFRTLPTSVAEAALVDGASHSTLFFRVMLPMAKPGLISIGIFNVLGQWNQWYLPTVLMQDLSGAGKVHEVLAQGLISLSVQQGYKSDWSGLFAGLTMAMLPVLIVYIAFQRQVQAGLTSGISK</sequence>
<dbReference type="Pfam" id="PF00528">
    <property type="entry name" value="BPD_transp_1"/>
    <property type="match status" value="1"/>
</dbReference>
<dbReference type="InterPro" id="IPR035906">
    <property type="entry name" value="MetI-like_sf"/>
</dbReference>
<dbReference type="Gene3D" id="1.10.3720.10">
    <property type="entry name" value="MetI-like"/>
    <property type="match status" value="1"/>
</dbReference>
<keyword evidence="5 7" id="KW-1133">Transmembrane helix</keyword>
<evidence type="ECO:0000256" key="2">
    <source>
        <dbReference type="ARBA" id="ARBA00022448"/>
    </source>
</evidence>
<evidence type="ECO:0000256" key="4">
    <source>
        <dbReference type="ARBA" id="ARBA00022692"/>
    </source>
</evidence>
<dbReference type="PROSITE" id="PS50928">
    <property type="entry name" value="ABC_TM1"/>
    <property type="match status" value="1"/>
</dbReference>
<comment type="similarity">
    <text evidence="7">Belongs to the binding-protein-dependent transport system permease family.</text>
</comment>
<protein>
    <submittedName>
        <fullName evidence="9">Carbohydrate ABC transporter permease</fullName>
    </submittedName>
</protein>